<dbReference type="Pfam" id="PF02033">
    <property type="entry name" value="RBFA"/>
    <property type="match status" value="1"/>
</dbReference>
<dbReference type="NCBIfam" id="TIGR00082">
    <property type="entry name" value="rbfA"/>
    <property type="match status" value="1"/>
</dbReference>
<dbReference type="AlphaFoldDB" id="A0A7Z7MW20"/>
<comment type="subunit">
    <text evidence="2">Monomer. Binds 30S ribosomal subunits, but not 50S ribosomal subunits or 70S ribosomes.</text>
</comment>
<dbReference type="GO" id="GO:0005829">
    <property type="term" value="C:cytosol"/>
    <property type="evidence" value="ECO:0007669"/>
    <property type="project" value="TreeGrafter"/>
</dbReference>
<keyword evidence="4" id="KW-1185">Reference proteome</keyword>
<dbReference type="GO" id="GO:0030490">
    <property type="term" value="P:maturation of SSU-rRNA"/>
    <property type="evidence" value="ECO:0007669"/>
    <property type="project" value="UniProtKB-UniRule"/>
</dbReference>
<accession>A0A7Z7MW20</accession>
<evidence type="ECO:0000256" key="1">
    <source>
        <dbReference type="ARBA" id="ARBA00022517"/>
    </source>
</evidence>
<dbReference type="InterPro" id="IPR000238">
    <property type="entry name" value="RbfA"/>
</dbReference>
<comment type="similarity">
    <text evidence="2">Belongs to the RbfA family.</text>
</comment>
<comment type="subcellular location">
    <subcellularLocation>
        <location evidence="2">Cytoplasm</location>
    </subcellularLocation>
</comment>
<sequence length="136" mass="15486">MLPLAGHHFMKTFSRSDRVAEQIRRELAELIRLELKDPRVRLVTLTDVEVTPDYAHAKVFYTTLTGHEQHAEIAAGLRRASSFLRRELGRRIKIHHLPELHFVYDESVERGTQLSQLIDQAVASQAGAGDDTTETE</sequence>
<evidence type="ECO:0000313" key="3">
    <source>
        <dbReference type="EMBL" id="SMB29553.1"/>
    </source>
</evidence>
<dbReference type="InterPro" id="IPR015946">
    <property type="entry name" value="KH_dom-like_a/b"/>
</dbReference>
<dbReference type="PANTHER" id="PTHR33515">
    <property type="entry name" value="RIBOSOME-BINDING FACTOR A, CHLOROPLASTIC-RELATED"/>
    <property type="match status" value="1"/>
</dbReference>
<dbReference type="Gene3D" id="3.30.300.20">
    <property type="match status" value="1"/>
</dbReference>
<keyword evidence="2" id="KW-0963">Cytoplasm</keyword>
<keyword evidence="1 2" id="KW-0690">Ribosome biogenesis</keyword>
<dbReference type="EMBL" id="LT837803">
    <property type="protein sequence ID" value="SMB29553.1"/>
    <property type="molecule type" value="Genomic_DNA"/>
</dbReference>
<dbReference type="InterPro" id="IPR023799">
    <property type="entry name" value="RbfA_dom_sf"/>
</dbReference>
<evidence type="ECO:0000256" key="2">
    <source>
        <dbReference type="HAMAP-Rule" id="MF_00003"/>
    </source>
</evidence>
<organism evidence="3 4">
    <name type="scientific">Sterolibacterium denitrificans</name>
    <dbReference type="NCBI Taxonomy" id="157592"/>
    <lineage>
        <taxon>Bacteria</taxon>
        <taxon>Pseudomonadati</taxon>
        <taxon>Pseudomonadota</taxon>
        <taxon>Betaproteobacteria</taxon>
        <taxon>Nitrosomonadales</taxon>
        <taxon>Sterolibacteriaceae</taxon>
        <taxon>Sterolibacterium</taxon>
    </lineage>
</organism>
<name>A0A7Z7MW20_9PROT</name>
<comment type="function">
    <text evidence="2">One of several proteins that assist in the late maturation steps of the functional core of the 30S ribosomal subunit. Associates with free 30S ribosomal subunits (but not with 30S subunits that are part of 70S ribosomes or polysomes). Required for efficient processing of 16S rRNA. May interact with the 5'-terminal helix region of 16S rRNA.</text>
</comment>
<dbReference type="GO" id="GO:0043024">
    <property type="term" value="F:ribosomal small subunit binding"/>
    <property type="evidence" value="ECO:0007669"/>
    <property type="project" value="TreeGrafter"/>
</dbReference>
<gene>
    <name evidence="2 3" type="primary">rbfA</name>
    <name evidence="3" type="ORF">SDENCHOL_20855</name>
</gene>
<dbReference type="HAMAP" id="MF_00003">
    <property type="entry name" value="RbfA"/>
    <property type="match status" value="1"/>
</dbReference>
<reference evidence="3" key="1">
    <citation type="submission" date="2017-03" db="EMBL/GenBank/DDBJ databases">
        <authorList>
            <consortium name="AG Boll"/>
        </authorList>
    </citation>
    <scope>NUCLEOTIDE SEQUENCE [LARGE SCALE GENOMIC DNA]</scope>
    <source>
        <strain evidence="3">Chol</strain>
    </source>
</reference>
<protein>
    <recommendedName>
        <fullName evidence="2">Ribosome-binding factor A</fullName>
    </recommendedName>
</protein>
<dbReference type="PANTHER" id="PTHR33515:SF1">
    <property type="entry name" value="RIBOSOME-BINDING FACTOR A, CHLOROPLASTIC-RELATED"/>
    <property type="match status" value="1"/>
</dbReference>
<dbReference type="SUPFAM" id="SSF89919">
    <property type="entry name" value="Ribosome-binding factor A, RbfA"/>
    <property type="match status" value="1"/>
</dbReference>
<dbReference type="Proteomes" id="UP000242886">
    <property type="component" value="Chromosome SDENCHOL"/>
</dbReference>
<proteinExistence type="inferred from homology"/>
<evidence type="ECO:0000313" key="4">
    <source>
        <dbReference type="Proteomes" id="UP000242886"/>
    </source>
</evidence>